<reference evidence="1 2" key="1">
    <citation type="journal article" date="2016" name="Nat. Commun.">
        <title>Thousands of microbial genomes shed light on interconnected biogeochemical processes in an aquifer system.</title>
        <authorList>
            <person name="Anantharaman K."/>
            <person name="Brown C.T."/>
            <person name="Hug L.A."/>
            <person name="Sharon I."/>
            <person name="Castelle C.J."/>
            <person name="Probst A.J."/>
            <person name="Thomas B.C."/>
            <person name="Singh A."/>
            <person name="Wilkins M.J."/>
            <person name="Karaoz U."/>
            <person name="Brodie E.L."/>
            <person name="Williams K.H."/>
            <person name="Hubbard S.S."/>
            <person name="Banfield J.F."/>
        </authorList>
    </citation>
    <scope>NUCLEOTIDE SEQUENCE [LARGE SCALE GENOMIC DNA]</scope>
</reference>
<organism evidence="1 2">
    <name type="scientific">Candidatus Edwardsbacteria bacterium GWF2_54_11</name>
    <dbReference type="NCBI Taxonomy" id="1817851"/>
    <lineage>
        <taxon>Bacteria</taxon>
        <taxon>Candidatus Edwardsiibacteriota</taxon>
    </lineage>
</organism>
<proteinExistence type="predicted"/>
<protein>
    <submittedName>
        <fullName evidence="1">Uncharacterized protein</fullName>
    </submittedName>
</protein>
<comment type="caution">
    <text evidence="1">The sequence shown here is derived from an EMBL/GenBank/DDBJ whole genome shotgun (WGS) entry which is preliminary data.</text>
</comment>
<accession>A0A1F5R9M0</accession>
<gene>
    <name evidence="1" type="ORF">A2024_07620</name>
</gene>
<evidence type="ECO:0000313" key="2">
    <source>
        <dbReference type="Proteomes" id="UP000177230"/>
    </source>
</evidence>
<evidence type="ECO:0000313" key="1">
    <source>
        <dbReference type="EMBL" id="OGF11127.1"/>
    </source>
</evidence>
<dbReference type="Proteomes" id="UP000177230">
    <property type="component" value="Unassembled WGS sequence"/>
</dbReference>
<dbReference type="PANTHER" id="PTHR38075">
    <property type="entry name" value="DUF4139 DOMAIN-CONTAINING PROTEIN"/>
    <property type="match status" value="1"/>
</dbReference>
<dbReference type="AlphaFoldDB" id="A0A1F5R9M0"/>
<dbReference type="EMBL" id="MFFM01000037">
    <property type="protein sequence ID" value="OGF11127.1"/>
    <property type="molecule type" value="Genomic_DNA"/>
</dbReference>
<sequence>MKKLLIAGLTILACLPAAGQERKEISLTVYNSDLGLVTEVRNLRIGSGKSELRLSDVPSQIDPTSVHFKSLTSPEKVTILEQNYQFDLVSPAKLMERYIDQKIKVISSLGKTYEGILMSHDGSNIVLNIGGNIITLRLTDNLQNIEFPSLPQGLITKPTLVWLADNRGPKEQECQISYMTGGIRWHAEYVAVLDQSEKSLNLGAWVSLDNRSGASYENAKIKLIAGDVNRVEARPQRSYDRMAKSSLAEAAPQFEEKAFFEYHLYTLQRRATVSDNQIKQVSLFPNAEVKIKKVYIYDGAYNARDIRVNLEFRNDKASGLGMALPAGKVRTYKLDSDGTQQFIGEDLIGHTPKDEKLRIFLGNAFDLVGERSQKDYKRINDRTQEQTIEVKLRNHKDESAEIVVVEHLSGDWKITQSNHKYSKKDAATVEFTIPVARDGETVLNYTYRSKW</sequence>
<name>A0A1F5R9M0_9BACT</name>
<dbReference type="PANTHER" id="PTHR38075:SF1">
    <property type="entry name" value="DUF4139 DOMAIN-CONTAINING PROTEIN"/>
    <property type="match status" value="1"/>
</dbReference>